<dbReference type="EMBL" id="LZLQ01000080">
    <property type="protein sequence ID" value="OBK15743.1"/>
    <property type="molecule type" value="Genomic_DNA"/>
</dbReference>
<accession>A0A1A3N0S2</accession>
<dbReference type="RefSeq" id="WP_065158928.1">
    <property type="nucleotide sequence ID" value="NZ_LZLQ01000080.1"/>
</dbReference>
<reference evidence="1 2" key="1">
    <citation type="submission" date="2016-06" db="EMBL/GenBank/DDBJ databases">
        <authorList>
            <person name="Kjaerup R.B."/>
            <person name="Dalgaard T.S."/>
            <person name="Juul-Madsen H.R."/>
        </authorList>
    </citation>
    <scope>NUCLEOTIDE SEQUENCE [LARGE SCALE GENOMIC DNA]</scope>
    <source>
        <strain evidence="1 2">1245139.5</strain>
    </source>
</reference>
<gene>
    <name evidence="1" type="ORF">A5636_05220</name>
</gene>
<evidence type="ECO:0000313" key="2">
    <source>
        <dbReference type="Proteomes" id="UP000093629"/>
    </source>
</evidence>
<dbReference type="Proteomes" id="UP000093629">
    <property type="component" value="Unassembled WGS sequence"/>
</dbReference>
<name>A0A1A3N0S2_MYCAS</name>
<keyword evidence="2" id="KW-1185">Reference proteome</keyword>
<proteinExistence type="predicted"/>
<evidence type="ECO:0000313" key="1">
    <source>
        <dbReference type="EMBL" id="OBK15743.1"/>
    </source>
</evidence>
<sequence length="185" mass="20421">MRLDETPAFSRVNVTAVGSLSASEKDSDLLGEAVIAWTGGEESDDVFAEVDVIGVLTSRSELRWLAGDTEVERIELPHYAGMPEDLALQARPVRSPKGDPMSEDWPPLIRCSYPLRQAVHGHYDYDASVEVLLCALAVAPDAGELRPMLLAGMKANYARVVRKDYAQPWRTQPRPSEGMLDVMRP</sequence>
<protein>
    <submittedName>
        <fullName evidence="1">Uncharacterized protein</fullName>
    </submittedName>
</protein>
<dbReference type="AlphaFoldDB" id="A0A1A3N0S2"/>
<dbReference type="OrthoDB" id="4762029at2"/>
<organism evidence="1 2">
    <name type="scientific">Mycobacterium asiaticum</name>
    <dbReference type="NCBI Taxonomy" id="1790"/>
    <lineage>
        <taxon>Bacteria</taxon>
        <taxon>Bacillati</taxon>
        <taxon>Actinomycetota</taxon>
        <taxon>Actinomycetes</taxon>
        <taxon>Mycobacteriales</taxon>
        <taxon>Mycobacteriaceae</taxon>
        <taxon>Mycobacterium</taxon>
    </lineage>
</organism>
<comment type="caution">
    <text evidence="1">The sequence shown here is derived from an EMBL/GenBank/DDBJ whole genome shotgun (WGS) entry which is preliminary data.</text>
</comment>